<name>A0ABU2UB04_9ACTN</name>
<dbReference type="InterPro" id="IPR025103">
    <property type="entry name" value="DUF4011"/>
</dbReference>
<gene>
    <name evidence="1" type="ORF">RM764_47315</name>
</gene>
<organism evidence="1 2">
    <name type="scientific">Streptomyces gibsoniae</name>
    <dbReference type="NCBI Taxonomy" id="3075529"/>
    <lineage>
        <taxon>Bacteria</taxon>
        <taxon>Bacillati</taxon>
        <taxon>Actinomycetota</taxon>
        <taxon>Actinomycetes</taxon>
        <taxon>Kitasatosporales</taxon>
        <taxon>Streptomycetaceae</taxon>
        <taxon>Streptomyces</taxon>
    </lineage>
</organism>
<dbReference type="EMBL" id="JAVREY010000427">
    <property type="protein sequence ID" value="MDT0470423.1"/>
    <property type="molecule type" value="Genomic_DNA"/>
</dbReference>
<feature type="non-terminal residue" evidence="1">
    <location>
        <position position="1"/>
    </location>
</feature>
<dbReference type="RefSeq" id="WP_311701815.1">
    <property type="nucleotide sequence ID" value="NZ_JAVREY010000427.1"/>
</dbReference>
<proteinExistence type="predicted"/>
<reference evidence="2" key="1">
    <citation type="submission" date="2023-07" db="EMBL/GenBank/DDBJ databases">
        <title>30 novel species of actinomycetes from the DSMZ collection.</title>
        <authorList>
            <person name="Nouioui I."/>
        </authorList>
    </citation>
    <scope>NUCLEOTIDE SEQUENCE [LARGE SCALE GENOMIC DNA]</scope>
    <source>
        <strain evidence="2">DSM 41699</strain>
    </source>
</reference>
<accession>A0ABU2UB04</accession>
<protein>
    <submittedName>
        <fullName evidence="1">DUF4011 domain-containing protein</fullName>
    </submittedName>
</protein>
<dbReference type="Pfam" id="PF13195">
    <property type="entry name" value="DUF4011"/>
    <property type="match status" value="1"/>
</dbReference>
<sequence>TQAEQVRHLRRLALVAREKFNDYGLWVLHLGVGFLDWTPAASAEKSFSSPLVIVPVVLERRRGDSYALKINTDEEPSLNPALAIKMSELGIEWPRVDQVDHRDIPELLARVRDAVAGMRGWKVTDRVVLDT</sequence>
<keyword evidence="2" id="KW-1185">Reference proteome</keyword>
<evidence type="ECO:0000313" key="2">
    <source>
        <dbReference type="Proteomes" id="UP001183809"/>
    </source>
</evidence>
<evidence type="ECO:0000313" key="1">
    <source>
        <dbReference type="EMBL" id="MDT0470423.1"/>
    </source>
</evidence>
<comment type="caution">
    <text evidence="1">The sequence shown here is derived from an EMBL/GenBank/DDBJ whole genome shotgun (WGS) entry which is preliminary data.</text>
</comment>
<feature type="non-terminal residue" evidence="1">
    <location>
        <position position="131"/>
    </location>
</feature>
<dbReference type="Proteomes" id="UP001183809">
    <property type="component" value="Unassembled WGS sequence"/>
</dbReference>